<comment type="caution">
    <text evidence="1">The sequence shown here is derived from an EMBL/GenBank/DDBJ whole genome shotgun (WGS) entry which is preliminary data.</text>
</comment>
<proteinExistence type="predicted"/>
<evidence type="ECO:0008006" key="3">
    <source>
        <dbReference type="Google" id="ProtNLM"/>
    </source>
</evidence>
<dbReference type="EMBL" id="JAAVUM010000002">
    <property type="protein sequence ID" value="NKE04672.1"/>
    <property type="molecule type" value="Genomic_DNA"/>
</dbReference>
<reference evidence="1 2" key="1">
    <citation type="submission" date="2020-03" db="EMBL/GenBank/DDBJ databases">
        <authorList>
            <person name="Sun Q."/>
        </authorList>
    </citation>
    <scope>NUCLEOTIDE SEQUENCE [LARGE SCALE GENOMIC DNA]</scope>
    <source>
        <strain evidence="1 2">KACC 21451</strain>
    </source>
</reference>
<name>A0A846TGW7_9BACI</name>
<dbReference type="RefSeq" id="WP_167831164.1">
    <property type="nucleotide sequence ID" value="NZ_JAAVUM010000002.1"/>
</dbReference>
<gene>
    <name evidence="1" type="ORF">GWK17_04165</name>
</gene>
<evidence type="ECO:0000313" key="2">
    <source>
        <dbReference type="Proteomes" id="UP000587942"/>
    </source>
</evidence>
<protein>
    <recommendedName>
        <fullName evidence="3">CHAT domain-containing protein</fullName>
    </recommendedName>
</protein>
<accession>A0A846TGW7</accession>
<evidence type="ECO:0000313" key="1">
    <source>
        <dbReference type="EMBL" id="NKE04672.1"/>
    </source>
</evidence>
<dbReference type="AlphaFoldDB" id="A0A846TGW7"/>
<organism evidence="1 2">
    <name type="scientific">Mesobacillus selenatarsenatis</name>
    <dbReference type="NCBI Taxonomy" id="388741"/>
    <lineage>
        <taxon>Bacteria</taxon>
        <taxon>Bacillati</taxon>
        <taxon>Bacillota</taxon>
        <taxon>Bacilli</taxon>
        <taxon>Bacillales</taxon>
        <taxon>Bacillaceae</taxon>
        <taxon>Mesobacillus</taxon>
    </lineage>
</organism>
<dbReference type="Proteomes" id="UP000587942">
    <property type="component" value="Unassembled WGS sequence"/>
</dbReference>
<sequence length="202" mass="23865">MLKAGVFIIESLSLEDEEEKRFEGKIITEMLRMLDVEVNYKYIRTKEELKVMIKKFEESDFRYLHLSCHGNETGIGMTLDEYSFPFSEFSDMFEYENRHQRLFLSSCSAMNGDQIVTGMSETKFKSITGPLEEIRFTDSAAFWTSFYHLMFRDDEVIKNRKLKDALEKLSNTFEVQMSALISDKKGESYKRKDFGRELKLYM</sequence>